<dbReference type="InterPro" id="IPR029044">
    <property type="entry name" value="Nucleotide-diphossugar_trans"/>
</dbReference>
<evidence type="ECO:0000313" key="2">
    <source>
        <dbReference type="EMBL" id="CAB4337749.1"/>
    </source>
</evidence>
<dbReference type="CDD" id="cd00761">
    <property type="entry name" value="Glyco_tranf_GTA_type"/>
    <property type="match status" value="1"/>
</dbReference>
<dbReference type="AlphaFoldDB" id="A0A6J5ZB16"/>
<proteinExistence type="predicted"/>
<dbReference type="GO" id="GO:0016758">
    <property type="term" value="F:hexosyltransferase activity"/>
    <property type="evidence" value="ECO:0007669"/>
    <property type="project" value="UniProtKB-ARBA"/>
</dbReference>
<protein>
    <submittedName>
        <fullName evidence="2">Unannotated protein</fullName>
    </submittedName>
</protein>
<reference evidence="2" key="1">
    <citation type="submission" date="2020-05" db="EMBL/GenBank/DDBJ databases">
        <authorList>
            <person name="Chiriac C."/>
            <person name="Salcher M."/>
            <person name="Ghai R."/>
            <person name="Kavagutti S V."/>
        </authorList>
    </citation>
    <scope>NUCLEOTIDE SEQUENCE</scope>
</reference>
<sequence length="233" mass="26504">MLTRNKPELSIIIPFYNAEEFLSRSIDSVIEHSNFADVELILVNDGSTDESPSIARKYSEEFEGITLVGQENCGIAAARNVGVETAQAQVLTFLDSDDDILSARFTHGLARTSRENPVVMGTMRIWARPGLDLPRHLKRSTEIPEAENFYIASAVIHRSVFDQGLMFNTLFDRAVDIEWWLRAQDAGVPMEQRVEAFTYRRIHGANVTFDAAVCSHWYRRAFLEHTQRLQGKR</sequence>
<name>A0A6J5ZB16_9ZZZZ</name>
<dbReference type="EMBL" id="CAESAJ010000063">
    <property type="protein sequence ID" value="CAB4337749.1"/>
    <property type="molecule type" value="Genomic_DNA"/>
</dbReference>
<dbReference type="PANTHER" id="PTHR22916">
    <property type="entry name" value="GLYCOSYLTRANSFERASE"/>
    <property type="match status" value="1"/>
</dbReference>
<dbReference type="PANTHER" id="PTHR22916:SF3">
    <property type="entry name" value="UDP-GLCNAC:BETAGAL BETA-1,3-N-ACETYLGLUCOSAMINYLTRANSFERASE-LIKE PROTEIN 1"/>
    <property type="match status" value="1"/>
</dbReference>
<feature type="domain" description="Glycosyltransferase 2-like" evidence="1">
    <location>
        <begin position="10"/>
        <end position="136"/>
    </location>
</feature>
<evidence type="ECO:0000259" key="1">
    <source>
        <dbReference type="Pfam" id="PF00535"/>
    </source>
</evidence>
<organism evidence="2">
    <name type="scientific">freshwater metagenome</name>
    <dbReference type="NCBI Taxonomy" id="449393"/>
    <lineage>
        <taxon>unclassified sequences</taxon>
        <taxon>metagenomes</taxon>
        <taxon>ecological metagenomes</taxon>
    </lineage>
</organism>
<dbReference type="Pfam" id="PF00535">
    <property type="entry name" value="Glycos_transf_2"/>
    <property type="match status" value="1"/>
</dbReference>
<accession>A0A6J5ZB16</accession>
<dbReference type="InterPro" id="IPR001173">
    <property type="entry name" value="Glyco_trans_2-like"/>
</dbReference>
<gene>
    <name evidence="2" type="ORF">UFOPK3770_00700</name>
</gene>
<dbReference type="Gene3D" id="3.90.550.10">
    <property type="entry name" value="Spore Coat Polysaccharide Biosynthesis Protein SpsA, Chain A"/>
    <property type="match status" value="1"/>
</dbReference>
<dbReference type="SUPFAM" id="SSF53448">
    <property type="entry name" value="Nucleotide-diphospho-sugar transferases"/>
    <property type="match status" value="1"/>
</dbReference>